<dbReference type="EMBL" id="JAGFBS010000001">
    <property type="protein sequence ID" value="KAG6381475.1"/>
    <property type="molecule type" value="Genomic_DNA"/>
</dbReference>
<keyword evidence="2" id="KW-1185">Reference proteome</keyword>
<proteinExistence type="predicted"/>
<protein>
    <submittedName>
        <fullName evidence="1">Uncharacterized protein</fullName>
    </submittedName>
</protein>
<evidence type="ECO:0000313" key="2">
    <source>
        <dbReference type="Proteomes" id="UP000683000"/>
    </source>
</evidence>
<dbReference type="OrthoDB" id="2692388at2759"/>
<comment type="caution">
    <text evidence="1">The sequence shown here is derived from an EMBL/GenBank/DDBJ whole genome shotgun (WGS) entry which is preliminary data.</text>
</comment>
<reference evidence="1" key="1">
    <citation type="submission" date="2021-03" db="EMBL/GenBank/DDBJ databases">
        <title>Evolutionary innovations through gain and loss of genes in the ectomycorrhizal Boletales.</title>
        <authorList>
            <person name="Wu G."/>
            <person name="Miyauchi S."/>
            <person name="Morin E."/>
            <person name="Yang Z.-L."/>
            <person name="Xu J."/>
            <person name="Martin F.M."/>
        </authorList>
    </citation>
    <scope>NUCLEOTIDE SEQUENCE</scope>
    <source>
        <strain evidence="1">BR01</strain>
    </source>
</reference>
<evidence type="ECO:0000313" key="1">
    <source>
        <dbReference type="EMBL" id="KAG6381475.1"/>
    </source>
</evidence>
<organism evidence="1 2">
    <name type="scientific">Boletus reticuloceps</name>
    <dbReference type="NCBI Taxonomy" id="495285"/>
    <lineage>
        <taxon>Eukaryota</taxon>
        <taxon>Fungi</taxon>
        <taxon>Dikarya</taxon>
        <taxon>Basidiomycota</taxon>
        <taxon>Agaricomycotina</taxon>
        <taxon>Agaricomycetes</taxon>
        <taxon>Agaricomycetidae</taxon>
        <taxon>Boletales</taxon>
        <taxon>Boletineae</taxon>
        <taxon>Boletaceae</taxon>
        <taxon>Boletoideae</taxon>
        <taxon>Boletus</taxon>
    </lineage>
</organism>
<name>A0A8I2YZ60_9AGAM</name>
<sequence length="167" mass="19004">MPHNVHQALVPPLVFSMYQAFQSILLSRGDHSIILQVNSNTSVDGENISTIPDICIWISSWRSALQLAAMHKYIFVEMGFLQLKPQVMHKLKEYTRSHSHTLMVMKIMIRESGFSSPSNLSCPAAKYAGTDVLRNEEWRPEPTHLNTFKVICDGFTWIDITSIDITI</sequence>
<gene>
    <name evidence="1" type="ORF">JVT61DRAFT_54</name>
</gene>
<dbReference type="AlphaFoldDB" id="A0A8I2YZ60"/>
<accession>A0A8I2YZ60</accession>
<dbReference type="Proteomes" id="UP000683000">
    <property type="component" value="Unassembled WGS sequence"/>
</dbReference>